<dbReference type="EMBL" id="PFMA01000085">
    <property type="protein sequence ID" value="PIY93101.1"/>
    <property type="molecule type" value="Genomic_DNA"/>
</dbReference>
<dbReference type="AlphaFoldDB" id="A0A2M7R957"/>
<keyword evidence="1 9" id="KW-0540">Nuclease</keyword>
<keyword evidence="6 9" id="KW-0411">Iron-sulfur</keyword>
<keyword evidence="7 9" id="KW-0051">Antiviral defense</keyword>
<protein>
    <recommendedName>
        <fullName evidence="9">CRISPR-associated exonuclease Cas4</fullName>
        <ecNumber evidence="9">3.1.12.1</ecNumber>
    </recommendedName>
</protein>
<evidence type="ECO:0000256" key="5">
    <source>
        <dbReference type="ARBA" id="ARBA00023004"/>
    </source>
</evidence>
<evidence type="ECO:0000256" key="1">
    <source>
        <dbReference type="ARBA" id="ARBA00022722"/>
    </source>
</evidence>
<keyword evidence="2 9" id="KW-0479">Metal-binding</keyword>
<evidence type="ECO:0000256" key="7">
    <source>
        <dbReference type="ARBA" id="ARBA00023118"/>
    </source>
</evidence>
<dbReference type="InterPro" id="IPR013343">
    <property type="entry name" value="CRISPR-assoc_prot_Cas4"/>
</dbReference>
<dbReference type="InterPro" id="IPR011604">
    <property type="entry name" value="PDDEXK-like_dom_sf"/>
</dbReference>
<evidence type="ECO:0000256" key="3">
    <source>
        <dbReference type="ARBA" id="ARBA00022801"/>
    </source>
</evidence>
<proteinExistence type="inferred from homology"/>
<keyword evidence="4 9" id="KW-0269">Exonuclease</keyword>
<keyword evidence="5 9" id="KW-0408">Iron</keyword>
<accession>A0A2M7R957</accession>
<evidence type="ECO:0000256" key="9">
    <source>
        <dbReference type="RuleBase" id="RU365022"/>
    </source>
</evidence>
<dbReference type="NCBIfam" id="TIGR04328">
    <property type="entry name" value="cas4_PREFRAN"/>
    <property type="match status" value="1"/>
</dbReference>
<evidence type="ECO:0000256" key="8">
    <source>
        <dbReference type="ARBA" id="ARBA00023211"/>
    </source>
</evidence>
<dbReference type="EC" id="3.1.12.1" evidence="9"/>
<comment type="cofactor">
    <cofactor evidence="9">
        <name>Mg(2+)</name>
        <dbReference type="ChEBI" id="CHEBI:18420"/>
    </cofactor>
    <cofactor evidence="9">
        <name>Mn(2+)</name>
        <dbReference type="ChEBI" id="CHEBI:29035"/>
    </cofactor>
    <text evidence="9">Mg(2+) or Mn(2+) required for ssDNA cleavage activity.</text>
</comment>
<comment type="caution">
    <text evidence="11">The sequence shown here is derived from an EMBL/GenBank/DDBJ whole genome shotgun (WGS) entry which is preliminary data.</text>
</comment>
<comment type="function">
    <text evidence="9">CRISPR (clustered regularly interspaced short palindromic repeat) is an adaptive immune system that provides protection against mobile genetic elements (viruses, transposable elements and conjugative plasmids). CRISPR clusters contain sequences complementary to antecedent mobile elements and target invading nucleic acids. CRISPR clusters are transcribed and processed into CRISPR RNA (crRNA).</text>
</comment>
<sequence length="183" mass="21954">MEDYIQITKLNDFIFCPYSIYFHTLYQNYNERVYHGSAQVAGKIKHESIDKSKYSTEKRYIQGMAVYSEKYRLMGKIDIYDIKTKTLIERKNKIVKIYDGYKLQLVAQKVCLEEMGYEVKNIEMYSITDNKVWKLKYSEDDLKKMEDVIKQIRNFDFKKINVEINPEKCNNCIYNSLCNFKTI</sequence>
<dbReference type="InterPro" id="IPR022765">
    <property type="entry name" value="Dna2/Cas4_DUF83"/>
</dbReference>
<organism evidence="11 12">
    <name type="scientific">Candidatus Magasanikbacteria bacterium CG_4_10_14_0_8_um_filter_32_14</name>
    <dbReference type="NCBI Taxonomy" id="1974640"/>
    <lineage>
        <taxon>Bacteria</taxon>
        <taxon>Candidatus Magasanikiibacteriota</taxon>
    </lineage>
</organism>
<evidence type="ECO:0000313" key="12">
    <source>
        <dbReference type="Proteomes" id="UP000229449"/>
    </source>
</evidence>
<reference evidence="12" key="1">
    <citation type="submission" date="2017-09" db="EMBL/GenBank/DDBJ databases">
        <title>Depth-based differentiation of microbial function through sediment-hosted aquifers and enrichment of novel symbionts in the deep terrestrial subsurface.</title>
        <authorList>
            <person name="Probst A.J."/>
            <person name="Ladd B."/>
            <person name="Jarett J.K."/>
            <person name="Geller-Mcgrath D.E."/>
            <person name="Sieber C.M.K."/>
            <person name="Emerson J.B."/>
            <person name="Anantharaman K."/>
            <person name="Thomas B.C."/>
            <person name="Malmstrom R."/>
            <person name="Stieglmeier M."/>
            <person name="Klingl A."/>
            <person name="Woyke T."/>
            <person name="Ryan C.M."/>
            <person name="Banfield J.F."/>
        </authorList>
    </citation>
    <scope>NUCLEOTIDE SEQUENCE [LARGE SCALE GENOMIC DNA]</scope>
</reference>
<keyword evidence="3 9" id="KW-0378">Hydrolase</keyword>
<gene>
    <name evidence="11" type="ORF">COY69_03435</name>
</gene>
<dbReference type="InterPro" id="IPR027616">
    <property type="entry name" value="Cas4_PREFRAN"/>
</dbReference>
<dbReference type="Gene3D" id="3.90.320.10">
    <property type="match status" value="1"/>
</dbReference>
<feature type="domain" description="DUF83" evidence="10">
    <location>
        <begin position="7"/>
        <end position="178"/>
    </location>
</feature>
<comment type="cofactor">
    <cofactor evidence="9">
        <name>iron-sulfur cluster</name>
        <dbReference type="ChEBI" id="CHEBI:30408"/>
    </cofactor>
</comment>
<dbReference type="GO" id="GO:0046872">
    <property type="term" value="F:metal ion binding"/>
    <property type="evidence" value="ECO:0007669"/>
    <property type="project" value="UniProtKB-KW"/>
</dbReference>
<evidence type="ECO:0000256" key="4">
    <source>
        <dbReference type="ARBA" id="ARBA00022839"/>
    </source>
</evidence>
<comment type="similarity">
    <text evidence="9">Belongs to the CRISPR-associated exonuclease Cas4 family.</text>
</comment>
<evidence type="ECO:0000256" key="2">
    <source>
        <dbReference type="ARBA" id="ARBA00022723"/>
    </source>
</evidence>
<keyword evidence="8 9" id="KW-0464">Manganese</keyword>
<dbReference type="NCBIfam" id="TIGR00372">
    <property type="entry name" value="cas4"/>
    <property type="match status" value="1"/>
</dbReference>
<name>A0A2M7R957_9BACT</name>
<dbReference type="GO" id="GO:0051607">
    <property type="term" value="P:defense response to virus"/>
    <property type="evidence" value="ECO:0007669"/>
    <property type="project" value="UniProtKB-KW"/>
</dbReference>
<evidence type="ECO:0000259" key="10">
    <source>
        <dbReference type="Pfam" id="PF01930"/>
    </source>
</evidence>
<dbReference type="GO" id="GO:0051536">
    <property type="term" value="F:iron-sulfur cluster binding"/>
    <property type="evidence" value="ECO:0007669"/>
    <property type="project" value="UniProtKB-KW"/>
</dbReference>
<dbReference type="GO" id="GO:0004527">
    <property type="term" value="F:exonuclease activity"/>
    <property type="evidence" value="ECO:0007669"/>
    <property type="project" value="UniProtKB-KW"/>
</dbReference>
<dbReference type="Proteomes" id="UP000229449">
    <property type="component" value="Unassembled WGS sequence"/>
</dbReference>
<evidence type="ECO:0000256" key="6">
    <source>
        <dbReference type="ARBA" id="ARBA00023014"/>
    </source>
</evidence>
<evidence type="ECO:0000313" key="11">
    <source>
        <dbReference type="EMBL" id="PIY93101.1"/>
    </source>
</evidence>
<dbReference type="Pfam" id="PF01930">
    <property type="entry name" value="Cas_Cas4"/>
    <property type="match status" value="1"/>
</dbReference>